<name>A0A225WRG9_9STRA</name>
<keyword evidence="2" id="KW-1185">Reference proteome</keyword>
<gene>
    <name evidence="1" type="ORF">PHMEG_0006090</name>
</gene>
<dbReference type="AlphaFoldDB" id="A0A225WRG9"/>
<organism evidence="1 2">
    <name type="scientific">Phytophthora megakarya</name>
    <dbReference type="NCBI Taxonomy" id="4795"/>
    <lineage>
        <taxon>Eukaryota</taxon>
        <taxon>Sar</taxon>
        <taxon>Stramenopiles</taxon>
        <taxon>Oomycota</taxon>
        <taxon>Peronosporomycetes</taxon>
        <taxon>Peronosporales</taxon>
        <taxon>Peronosporaceae</taxon>
        <taxon>Phytophthora</taxon>
    </lineage>
</organism>
<dbReference type="InterPro" id="IPR052579">
    <property type="entry name" value="Zinc_finger_SWIM"/>
</dbReference>
<accession>A0A225WRG9</accession>
<dbReference type="PANTHER" id="PTHR31569">
    <property type="entry name" value="SWIM-TYPE DOMAIN-CONTAINING PROTEIN"/>
    <property type="match status" value="1"/>
</dbReference>
<reference evidence="2" key="1">
    <citation type="submission" date="2017-03" db="EMBL/GenBank/DDBJ databases">
        <title>Phytopthora megakarya and P. palmivora, two closely related causual agents of cacao black pod achieved similar genome size and gene model numbers by different mechanisms.</title>
        <authorList>
            <person name="Ali S."/>
            <person name="Shao J."/>
            <person name="Larry D.J."/>
            <person name="Kronmiller B."/>
            <person name="Shen D."/>
            <person name="Strem M.D."/>
            <person name="Melnick R.L."/>
            <person name="Guiltinan M.J."/>
            <person name="Tyler B.M."/>
            <person name="Meinhardt L.W."/>
            <person name="Bailey B.A."/>
        </authorList>
    </citation>
    <scope>NUCLEOTIDE SEQUENCE [LARGE SCALE GENOMIC DNA]</scope>
    <source>
        <strain evidence="2">zdho120</strain>
    </source>
</reference>
<dbReference type="OrthoDB" id="96470at2759"/>
<dbReference type="Proteomes" id="UP000198211">
    <property type="component" value="Unassembled WGS sequence"/>
</dbReference>
<evidence type="ECO:0000313" key="2">
    <source>
        <dbReference type="Proteomes" id="UP000198211"/>
    </source>
</evidence>
<sequence length="177" mass="20385">MAMNDFGEGAVVQHSMIEANGDWHMDNAIENFRPDKDLNELCGVQSNFPGARVLICLFHRSAPNLNFGKISSDDSSHINAAIHNLKELNCEEEYESAHTALHSVCDCIGFNNFFDYFERNSNARQDRWVMYRWAHLEHFKNHNNNRLENGSMSMTNCGKGLVAYVRHAHNEYLYRIS</sequence>
<evidence type="ECO:0000313" key="1">
    <source>
        <dbReference type="EMBL" id="OWZ19637.1"/>
    </source>
</evidence>
<proteinExistence type="predicted"/>
<comment type="caution">
    <text evidence="1">The sequence shown here is derived from an EMBL/GenBank/DDBJ whole genome shotgun (WGS) entry which is preliminary data.</text>
</comment>
<dbReference type="EMBL" id="NBNE01000419">
    <property type="protein sequence ID" value="OWZ19637.1"/>
    <property type="molecule type" value="Genomic_DNA"/>
</dbReference>
<protein>
    <submittedName>
        <fullName evidence="1">Uncharacterized protein</fullName>
    </submittedName>
</protein>
<dbReference type="PANTHER" id="PTHR31569:SF4">
    <property type="entry name" value="SWIM-TYPE DOMAIN-CONTAINING PROTEIN"/>
    <property type="match status" value="1"/>
</dbReference>